<dbReference type="AlphaFoldDB" id="A0A9P4IPD9"/>
<accession>A0A9P4IPD9</accession>
<evidence type="ECO:0000313" key="1">
    <source>
        <dbReference type="EMBL" id="KAF2103234.1"/>
    </source>
</evidence>
<name>A0A9P4IPD9_9PEZI</name>
<gene>
    <name evidence="1" type="ORF">NA57DRAFT_52760</name>
</gene>
<reference evidence="1" key="1">
    <citation type="journal article" date="2020" name="Stud. Mycol.">
        <title>101 Dothideomycetes genomes: a test case for predicting lifestyles and emergence of pathogens.</title>
        <authorList>
            <person name="Haridas S."/>
            <person name="Albert R."/>
            <person name="Binder M."/>
            <person name="Bloem J."/>
            <person name="Labutti K."/>
            <person name="Salamov A."/>
            <person name="Andreopoulos B."/>
            <person name="Baker S."/>
            <person name="Barry K."/>
            <person name="Bills G."/>
            <person name="Bluhm B."/>
            <person name="Cannon C."/>
            <person name="Castanera R."/>
            <person name="Culley D."/>
            <person name="Daum C."/>
            <person name="Ezra D."/>
            <person name="Gonzalez J."/>
            <person name="Henrissat B."/>
            <person name="Kuo A."/>
            <person name="Liang C."/>
            <person name="Lipzen A."/>
            <person name="Lutzoni F."/>
            <person name="Magnuson J."/>
            <person name="Mondo S."/>
            <person name="Nolan M."/>
            <person name="Ohm R."/>
            <person name="Pangilinan J."/>
            <person name="Park H.-J."/>
            <person name="Ramirez L."/>
            <person name="Alfaro M."/>
            <person name="Sun H."/>
            <person name="Tritt A."/>
            <person name="Yoshinaga Y."/>
            <person name="Zwiers L.-H."/>
            <person name="Turgeon B."/>
            <person name="Goodwin S."/>
            <person name="Spatafora J."/>
            <person name="Crous P."/>
            <person name="Grigoriev I."/>
        </authorList>
    </citation>
    <scope>NUCLEOTIDE SEQUENCE</scope>
    <source>
        <strain evidence="1">CBS 133067</strain>
    </source>
</reference>
<proteinExistence type="predicted"/>
<dbReference type="Proteomes" id="UP000799772">
    <property type="component" value="Unassembled WGS sequence"/>
</dbReference>
<dbReference type="OrthoDB" id="4526074at2759"/>
<organism evidence="1 2">
    <name type="scientific">Rhizodiscina lignyota</name>
    <dbReference type="NCBI Taxonomy" id="1504668"/>
    <lineage>
        <taxon>Eukaryota</taxon>
        <taxon>Fungi</taxon>
        <taxon>Dikarya</taxon>
        <taxon>Ascomycota</taxon>
        <taxon>Pezizomycotina</taxon>
        <taxon>Dothideomycetes</taxon>
        <taxon>Pleosporomycetidae</taxon>
        <taxon>Aulographales</taxon>
        <taxon>Rhizodiscinaceae</taxon>
        <taxon>Rhizodiscina</taxon>
    </lineage>
</organism>
<dbReference type="EMBL" id="ML978122">
    <property type="protein sequence ID" value="KAF2103234.1"/>
    <property type="molecule type" value="Genomic_DNA"/>
</dbReference>
<sequence>MALDIHKELDDISRRLLELTDIDDTQEDALHHRLSTISAQLRAQKTCRAAIEELKQTRPVRRMTFNLKKLLDGSEASEARWSKLQTLEFNSLIFCLLSFSTLMTVPGDQFDWLLQNVTKYLEMQGFSLNLTESTAMKRTIDKIPRQENSHAFLKRYLKRELDMAVKSDNGGEDEPPQKRCRVECRLKVQVTHI</sequence>
<keyword evidence="2" id="KW-1185">Reference proteome</keyword>
<evidence type="ECO:0000313" key="2">
    <source>
        <dbReference type="Proteomes" id="UP000799772"/>
    </source>
</evidence>
<protein>
    <submittedName>
        <fullName evidence="1">Uncharacterized protein</fullName>
    </submittedName>
</protein>
<comment type="caution">
    <text evidence="1">The sequence shown here is derived from an EMBL/GenBank/DDBJ whole genome shotgun (WGS) entry which is preliminary data.</text>
</comment>